<feature type="domain" description="SH3" evidence="18">
    <location>
        <begin position="2585"/>
        <end position="2650"/>
    </location>
</feature>
<dbReference type="PROSITE" id="PS50002">
    <property type="entry name" value="SH3"/>
    <property type="match status" value="2"/>
</dbReference>
<dbReference type="InterPro" id="IPR036028">
    <property type="entry name" value="SH3-like_dom_sf"/>
</dbReference>
<dbReference type="InterPro" id="IPR011993">
    <property type="entry name" value="PH-like_dom_sf"/>
</dbReference>
<dbReference type="GO" id="GO:0019898">
    <property type="term" value="C:extrinsic component of membrane"/>
    <property type="evidence" value="ECO:0007669"/>
    <property type="project" value="TreeGrafter"/>
</dbReference>
<feature type="compositionally biased region" description="Pro residues" evidence="17">
    <location>
        <begin position="2468"/>
        <end position="2479"/>
    </location>
</feature>
<dbReference type="PANTHER" id="PTHR22826">
    <property type="entry name" value="RHO GUANINE EXCHANGE FACTOR-RELATED"/>
    <property type="match status" value="1"/>
</dbReference>
<dbReference type="PROSITE" id="PS50853">
    <property type="entry name" value="FN3"/>
    <property type="match status" value="1"/>
</dbReference>
<evidence type="ECO:0000259" key="23">
    <source>
        <dbReference type="PROSITE" id="PS50853"/>
    </source>
</evidence>
<dbReference type="InterPro" id="IPR011009">
    <property type="entry name" value="Kinase-like_dom_sf"/>
</dbReference>
<dbReference type="InterPro" id="IPR000219">
    <property type="entry name" value="DH_dom"/>
</dbReference>
<evidence type="ECO:0000256" key="10">
    <source>
        <dbReference type="ARBA" id="ARBA00022741"/>
    </source>
</evidence>
<dbReference type="InterPro" id="IPR000719">
    <property type="entry name" value="Prot_kinase_dom"/>
</dbReference>
<keyword evidence="9" id="KW-0677">Repeat</keyword>
<feature type="region of interest" description="Disordered" evidence="17">
    <location>
        <begin position="1758"/>
        <end position="1893"/>
    </location>
</feature>
<evidence type="ECO:0000256" key="4">
    <source>
        <dbReference type="ARBA" id="ARBA00022443"/>
    </source>
</evidence>
<dbReference type="GO" id="GO:0005524">
    <property type="term" value="F:ATP binding"/>
    <property type="evidence" value="ECO:0007669"/>
    <property type="project" value="UniProtKB-UniRule"/>
</dbReference>
<dbReference type="PANTHER" id="PTHR22826:SF106">
    <property type="entry name" value="TRIO, ISOFORM A"/>
    <property type="match status" value="1"/>
</dbReference>
<dbReference type="Pfam" id="PF00069">
    <property type="entry name" value="Pkinase"/>
    <property type="match status" value="1"/>
</dbReference>
<dbReference type="InterPro" id="IPR002017">
    <property type="entry name" value="Spectrin_repeat"/>
</dbReference>
<evidence type="ECO:0000259" key="20">
    <source>
        <dbReference type="PROSITE" id="PS50010"/>
    </source>
</evidence>
<feature type="compositionally biased region" description="Low complexity" evidence="17">
    <location>
        <begin position="1768"/>
        <end position="1796"/>
    </location>
</feature>
<dbReference type="InterPro" id="IPR001452">
    <property type="entry name" value="SH3_domain"/>
</dbReference>
<evidence type="ECO:0000259" key="19">
    <source>
        <dbReference type="PROSITE" id="PS50003"/>
    </source>
</evidence>
<keyword evidence="8" id="KW-0344">Guanine-nucleotide releasing factor</keyword>
<dbReference type="GeneID" id="116941117"/>
<dbReference type="FunFam" id="1.20.900.10:FF:000008">
    <property type="entry name" value="rho guanine nucleotide exchange factor 25"/>
    <property type="match status" value="1"/>
</dbReference>
<dbReference type="InterPro" id="IPR036179">
    <property type="entry name" value="Ig-like_dom_sf"/>
</dbReference>
<evidence type="ECO:0000313" key="24">
    <source>
        <dbReference type="Proteomes" id="UP001318040"/>
    </source>
</evidence>
<evidence type="ECO:0000259" key="18">
    <source>
        <dbReference type="PROSITE" id="PS50002"/>
    </source>
</evidence>
<dbReference type="PROSITE" id="PS50010">
    <property type="entry name" value="DH_2"/>
    <property type="match status" value="2"/>
</dbReference>
<feature type="region of interest" description="Disordered" evidence="17">
    <location>
        <begin position="1913"/>
        <end position="1962"/>
    </location>
</feature>
<dbReference type="SUPFAM" id="SSF52087">
    <property type="entry name" value="CRAL/TRIO domain"/>
    <property type="match status" value="1"/>
</dbReference>
<dbReference type="FunFam" id="2.60.40.10:FF:000368">
    <property type="entry name" value="kalirin isoform X1"/>
    <property type="match status" value="1"/>
</dbReference>
<dbReference type="Pfam" id="PF07679">
    <property type="entry name" value="I-set"/>
    <property type="match status" value="1"/>
</dbReference>
<dbReference type="SMART" id="SM00233">
    <property type="entry name" value="PH"/>
    <property type="match status" value="2"/>
</dbReference>
<dbReference type="Gene3D" id="2.30.30.40">
    <property type="entry name" value="SH3 Domains"/>
    <property type="match status" value="2"/>
</dbReference>
<evidence type="ECO:0000256" key="1">
    <source>
        <dbReference type="ARBA" id="ARBA00004496"/>
    </source>
</evidence>
<dbReference type="Pfam" id="PF00041">
    <property type="entry name" value="fn3"/>
    <property type="match status" value="1"/>
</dbReference>
<feature type="compositionally biased region" description="Polar residues" evidence="17">
    <location>
        <begin position="2560"/>
        <end position="2570"/>
    </location>
</feature>
<dbReference type="RefSeq" id="XP_032807686.1">
    <property type="nucleotide sequence ID" value="XM_032951795.1"/>
</dbReference>
<dbReference type="Pfam" id="PF23323">
    <property type="entry name" value="Spectrin_6"/>
    <property type="match status" value="1"/>
</dbReference>
<comment type="similarity">
    <text evidence="2">Belongs to the protein kinase superfamily. CAMK Ser/Thr protein kinase family.</text>
</comment>
<dbReference type="InterPro" id="IPR051336">
    <property type="entry name" value="RhoGEF_Guanine_NuclExch_SF"/>
</dbReference>
<feature type="compositionally biased region" description="Low complexity" evidence="17">
    <location>
        <begin position="2439"/>
        <end position="2450"/>
    </location>
</feature>
<keyword evidence="12" id="KW-0393">Immunoglobulin domain</keyword>
<dbReference type="FunFam" id="1.20.58.60:FF:000023">
    <property type="entry name" value="Kalirin RhoGEF kinase b"/>
    <property type="match status" value="1"/>
</dbReference>
<evidence type="ECO:0000256" key="15">
    <source>
        <dbReference type="PROSITE-ProRule" id="PRU00192"/>
    </source>
</evidence>
<dbReference type="FunFam" id="2.30.29.30:FF:000040">
    <property type="entry name" value="Kalirin RhoGEF kinase b"/>
    <property type="match status" value="1"/>
</dbReference>
<keyword evidence="24" id="KW-1185">Reference proteome</keyword>
<dbReference type="InterPro" id="IPR003599">
    <property type="entry name" value="Ig_sub"/>
</dbReference>
<dbReference type="Pfam" id="PF00621">
    <property type="entry name" value="RhoGEF"/>
    <property type="match status" value="2"/>
</dbReference>
<feature type="binding site" evidence="16">
    <location>
        <position position="2978"/>
    </location>
    <ligand>
        <name>ATP</name>
        <dbReference type="ChEBI" id="CHEBI:30616"/>
    </ligand>
</feature>
<feature type="domain" description="SH3" evidence="18">
    <location>
        <begin position="1654"/>
        <end position="1719"/>
    </location>
</feature>
<dbReference type="GO" id="GO:0005737">
    <property type="term" value="C:cytoplasm"/>
    <property type="evidence" value="ECO:0007669"/>
    <property type="project" value="UniProtKB-SubCell"/>
</dbReference>
<comment type="catalytic activity">
    <reaction evidence="14">
        <text>L-seryl-[protein] + ATP = O-phospho-L-seryl-[protein] + ADP + H(+)</text>
        <dbReference type="Rhea" id="RHEA:17989"/>
        <dbReference type="Rhea" id="RHEA-COMP:9863"/>
        <dbReference type="Rhea" id="RHEA-COMP:11604"/>
        <dbReference type="ChEBI" id="CHEBI:15378"/>
        <dbReference type="ChEBI" id="CHEBI:29999"/>
        <dbReference type="ChEBI" id="CHEBI:30616"/>
        <dbReference type="ChEBI" id="CHEBI:83421"/>
        <dbReference type="ChEBI" id="CHEBI:456216"/>
        <dbReference type="EC" id="2.7.11.1"/>
    </reaction>
</comment>
<feature type="compositionally biased region" description="Polar residues" evidence="17">
    <location>
        <begin position="2515"/>
        <end position="2524"/>
    </location>
</feature>
<evidence type="ECO:0000313" key="25">
    <source>
        <dbReference type="RefSeq" id="XP_032807686.1"/>
    </source>
</evidence>
<dbReference type="SUPFAM" id="SSF56112">
    <property type="entry name" value="Protein kinase-like (PK-like)"/>
    <property type="match status" value="1"/>
</dbReference>
<reference evidence="25" key="1">
    <citation type="submission" date="2025-08" db="UniProtKB">
        <authorList>
            <consortium name="RefSeq"/>
        </authorList>
    </citation>
    <scope>IDENTIFICATION</scope>
    <source>
        <tissue evidence="25">Sperm</tissue>
    </source>
</reference>
<dbReference type="Pfam" id="PF00018">
    <property type="entry name" value="SH3_1"/>
    <property type="match status" value="1"/>
</dbReference>
<feature type="compositionally biased region" description="Low complexity" evidence="17">
    <location>
        <begin position="1941"/>
        <end position="1954"/>
    </location>
</feature>
<gene>
    <name evidence="25" type="primary">LOC116941117</name>
</gene>
<dbReference type="InterPro" id="IPR047053">
    <property type="entry name" value="Kalirin_TRIO_SH3_2"/>
</dbReference>
<evidence type="ECO:0000256" key="14">
    <source>
        <dbReference type="ARBA" id="ARBA00048679"/>
    </source>
</evidence>
<dbReference type="SUPFAM" id="SSF46966">
    <property type="entry name" value="Spectrin repeat"/>
    <property type="match status" value="4"/>
</dbReference>
<feature type="domain" description="PH" evidence="19">
    <location>
        <begin position="1478"/>
        <end position="1590"/>
    </location>
</feature>
<dbReference type="InterPro" id="IPR003961">
    <property type="entry name" value="FN3_dom"/>
</dbReference>
<dbReference type="Pfam" id="PF23587">
    <property type="entry name" value="SH3_KALRN"/>
    <property type="match status" value="1"/>
</dbReference>
<keyword evidence="6" id="KW-0808">Transferase</keyword>
<dbReference type="FunFam" id="2.30.30.40:FF:000038">
    <property type="entry name" value="kalirin isoform X1"/>
    <property type="match status" value="1"/>
</dbReference>
<dbReference type="InterPro" id="IPR001251">
    <property type="entry name" value="CRAL-TRIO_dom"/>
</dbReference>
<feature type="compositionally biased region" description="Low complexity" evidence="17">
    <location>
        <begin position="2488"/>
        <end position="2500"/>
    </location>
</feature>
<feature type="region of interest" description="Disordered" evidence="17">
    <location>
        <begin position="2295"/>
        <end position="2319"/>
    </location>
</feature>
<dbReference type="Pfam" id="PF16609">
    <property type="entry name" value="SH3-RhoG_link"/>
    <property type="match status" value="1"/>
</dbReference>
<dbReference type="PROSITE" id="PS50011">
    <property type="entry name" value="PROTEIN_KINASE_DOM"/>
    <property type="match status" value="1"/>
</dbReference>
<dbReference type="InterPro" id="IPR036865">
    <property type="entry name" value="CRAL-TRIO_dom_sf"/>
</dbReference>
<dbReference type="Pfam" id="PF22697">
    <property type="entry name" value="SOS1_NGEF_PH"/>
    <property type="match status" value="2"/>
</dbReference>
<dbReference type="Gene3D" id="2.30.29.30">
    <property type="entry name" value="Pleckstrin-homology domain (PH domain)/Phosphotyrosine-binding domain (PTB)"/>
    <property type="match status" value="2"/>
</dbReference>
<feature type="domain" description="Fibronectin type-III" evidence="23">
    <location>
        <begin position="2835"/>
        <end position="2928"/>
    </location>
</feature>
<dbReference type="FunFam" id="1.20.900.10:FF:000001">
    <property type="entry name" value="Guanine nucleotide exchange factor DBS"/>
    <property type="match status" value="1"/>
</dbReference>
<evidence type="ECO:0000256" key="11">
    <source>
        <dbReference type="ARBA" id="ARBA00022840"/>
    </source>
</evidence>
<dbReference type="InterPro" id="IPR047054">
    <property type="entry name" value="Kalirin_TRIO_PH_1"/>
</dbReference>
<feature type="compositionally biased region" description="Low complexity" evidence="17">
    <location>
        <begin position="2571"/>
        <end position="2581"/>
    </location>
</feature>
<dbReference type="SMART" id="SM00150">
    <property type="entry name" value="SPEC"/>
    <property type="match status" value="7"/>
</dbReference>
<comment type="subcellular location">
    <subcellularLocation>
        <location evidence="1">Cytoplasm</location>
    </subcellularLocation>
</comment>
<dbReference type="SUPFAM" id="SSF48726">
    <property type="entry name" value="Immunoglobulin"/>
    <property type="match status" value="1"/>
</dbReference>
<feature type="compositionally biased region" description="Low complexity" evidence="17">
    <location>
        <begin position="1860"/>
        <end position="1874"/>
    </location>
</feature>
<organism evidence="24 25">
    <name type="scientific">Petromyzon marinus</name>
    <name type="common">Sea lamprey</name>
    <dbReference type="NCBI Taxonomy" id="7757"/>
    <lineage>
        <taxon>Eukaryota</taxon>
        <taxon>Metazoa</taxon>
        <taxon>Chordata</taxon>
        <taxon>Craniata</taxon>
        <taxon>Vertebrata</taxon>
        <taxon>Cyclostomata</taxon>
        <taxon>Hyperoartia</taxon>
        <taxon>Petromyzontiformes</taxon>
        <taxon>Petromyzontidae</taxon>
        <taxon>Petromyzon</taxon>
    </lineage>
</organism>
<dbReference type="Gene3D" id="1.10.510.10">
    <property type="entry name" value="Transferase(Phosphotransferase) domain 1"/>
    <property type="match status" value="1"/>
</dbReference>
<dbReference type="InterPro" id="IPR018159">
    <property type="entry name" value="Spectrin/alpha-actinin"/>
</dbReference>
<dbReference type="SUPFAM" id="SSF49265">
    <property type="entry name" value="Fibronectin type III"/>
    <property type="match status" value="1"/>
</dbReference>
<keyword evidence="11 16" id="KW-0067">ATP-binding</keyword>
<dbReference type="FunFam" id="1.10.510.10:FF:000152">
    <property type="entry name" value="kalirin isoform X1"/>
    <property type="match status" value="1"/>
</dbReference>
<dbReference type="Gene3D" id="3.30.200.20">
    <property type="entry name" value="Phosphorylase Kinase, domain 1"/>
    <property type="match status" value="1"/>
</dbReference>
<dbReference type="CDD" id="cd00063">
    <property type="entry name" value="FN3"/>
    <property type="match status" value="1"/>
</dbReference>
<keyword evidence="6" id="KW-0418">Kinase</keyword>
<dbReference type="CDD" id="cd00160">
    <property type="entry name" value="RhoGEF"/>
    <property type="match status" value="2"/>
</dbReference>
<dbReference type="SMART" id="SM00409">
    <property type="entry name" value="IG"/>
    <property type="match status" value="1"/>
</dbReference>
<dbReference type="CDD" id="cd00170">
    <property type="entry name" value="SEC14"/>
    <property type="match status" value="1"/>
</dbReference>
<evidence type="ECO:0000259" key="21">
    <source>
        <dbReference type="PROSITE" id="PS50011"/>
    </source>
</evidence>
<feature type="compositionally biased region" description="Basic residues" evidence="17">
    <location>
        <begin position="1799"/>
        <end position="1809"/>
    </location>
</feature>
<dbReference type="SMART" id="SM00220">
    <property type="entry name" value="S_TKc"/>
    <property type="match status" value="1"/>
</dbReference>
<keyword evidence="7" id="KW-0597">Phosphoprotein</keyword>
<dbReference type="InterPro" id="IPR008271">
    <property type="entry name" value="Ser/Thr_kinase_AS"/>
</dbReference>
<evidence type="ECO:0000256" key="9">
    <source>
        <dbReference type="ARBA" id="ARBA00022737"/>
    </source>
</evidence>
<dbReference type="InterPro" id="IPR013783">
    <property type="entry name" value="Ig-like_fold"/>
</dbReference>
<dbReference type="PROSITE" id="PS50835">
    <property type="entry name" value="IG_LIKE"/>
    <property type="match status" value="1"/>
</dbReference>
<accession>A0AAJ7SXX9</accession>
<evidence type="ECO:0000256" key="6">
    <source>
        <dbReference type="ARBA" id="ARBA00022527"/>
    </source>
</evidence>
<dbReference type="InterPro" id="IPR007110">
    <property type="entry name" value="Ig-like_dom"/>
</dbReference>
<dbReference type="Pfam" id="PF00435">
    <property type="entry name" value="Spectrin"/>
    <property type="match status" value="4"/>
</dbReference>
<feature type="domain" description="PH" evidence="19">
    <location>
        <begin position="2156"/>
        <end position="2274"/>
    </location>
</feature>
<dbReference type="InterPro" id="IPR003598">
    <property type="entry name" value="Ig_sub2"/>
</dbReference>
<dbReference type="PROSITE" id="PS00107">
    <property type="entry name" value="PROTEIN_KINASE_ATP"/>
    <property type="match status" value="1"/>
</dbReference>
<dbReference type="Gene3D" id="1.20.900.10">
    <property type="entry name" value="Dbl homology (DH) domain"/>
    <property type="match status" value="2"/>
</dbReference>
<feature type="region of interest" description="Disordered" evidence="17">
    <location>
        <begin position="2675"/>
        <end position="2712"/>
    </location>
</feature>
<dbReference type="PROSITE" id="PS50003">
    <property type="entry name" value="PH_DOMAIN"/>
    <property type="match status" value="2"/>
</dbReference>
<feature type="domain" description="DH" evidence="20">
    <location>
        <begin position="1968"/>
        <end position="2144"/>
    </location>
</feature>
<dbReference type="GO" id="GO:0004674">
    <property type="term" value="F:protein serine/threonine kinase activity"/>
    <property type="evidence" value="ECO:0007669"/>
    <property type="project" value="UniProtKB-KW"/>
</dbReference>
<dbReference type="EC" id="2.7.11.1" evidence="3"/>
<dbReference type="InterPro" id="IPR001849">
    <property type="entry name" value="PH_domain"/>
</dbReference>
<dbReference type="GO" id="GO:0007411">
    <property type="term" value="P:axon guidance"/>
    <property type="evidence" value="ECO:0007669"/>
    <property type="project" value="TreeGrafter"/>
</dbReference>
<proteinExistence type="inferred from homology"/>
<dbReference type="InterPro" id="IPR017441">
    <property type="entry name" value="Protein_kinase_ATP_BS"/>
</dbReference>
<dbReference type="InterPro" id="IPR013098">
    <property type="entry name" value="Ig_I-set"/>
</dbReference>
<dbReference type="InterPro" id="IPR058918">
    <property type="entry name" value="KALRN/TRIO-like_spectrin"/>
</dbReference>
<dbReference type="SMART" id="SM00408">
    <property type="entry name" value="IGc2"/>
    <property type="match status" value="1"/>
</dbReference>
<evidence type="ECO:0000256" key="16">
    <source>
        <dbReference type="PROSITE-ProRule" id="PRU10141"/>
    </source>
</evidence>
<dbReference type="Gene3D" id="2.60.40.10">
    <property type="entry name" value="Immunoglobulins"/>
    <property type="match status" value="2"/>
</dbReference>
<dbReference type="SUPFAM" id="SSF50044">
    <property type="entry name" value="SH3-domain"/>
    <property type="match status" value="2"/>
</dbReference>
<evidence type="ECO:0000256" key="13">
    <source>
        <dbReference type="ARBA" id="ARBA00047899"/>
    </source>
</evidence>
<dbReference type="Proteomes" id="UP001318040">
    <property type="component" value="Chromosome 10"/>
</dbReference>
<feature type="domain" description="Protein kinase" evidence="21">
    <location>
        <begin position="2949"/>
        <end position="3204"/>
    </location>
</feature>
<feature type="compositionally biased region" description="Polar residues" evidence="17">
    <location>
        <begin position="1627"/>
        <end position="1647"/>
    </location>
</feature>
<keyword evidence="4 15" id="KW-0728">SH3 domain</keyword>
<feature type="compositionally biased region" description="Low complexity" evidence="17">
    <location>
        <begin position="2305"/>
        <end position="2319"/>
    </location>
</feature>
<evidence type="ECO:0000256" key="2">
    <source>
        <dbReference type="ARBA" id="ARBA00006692"/>
    </source>
</evidence>
<evidence type="ECO:0000256" key="12">
    <source>
        <dbReference type="ARBA" id="ARBA00023319"/>
    </source>
</evidence>
<dbReference type="Gene3D" id="1.20.58.60">
    <property type="match status" value="5"/>
</dbReference>
<evidence type="ECO:0000256" key="7">
    <source>
        <dbReference type="ARBA" id="ARBA00022553"/>
    </source>
</evidence>
<dbReference type="SMART" id="SM00516">
    <property type="entry name" value="SEC14"/>
    <property type="match status" value="1"/>
</dbReference>
<dbReference type="InterPro" id="IPR035899">
    <property type="entry name" value="DBL_dom_sf"/>
</dbReference>
<dbReference type="KEGG" id="pmrn:116941117"/>
<evidence type="ECO:0000256" key="3">
    <source>
        <dbReference type="ARBA" id="ARBA00012513"/>
    </source>
</evidence>
<dbReference type="InterPro" id="IPR055251">
    <property type="entry name" value="SOS1_NGEF_PH"/>
</dbReference>
<name>A0AAJ7SXX9_PETMA</name>
<feature type="region of interest" description="Disordered" evidence="17">
    <location>
        <begin position="1243"/>
        <end position="1262"/>
    </location>
</feature>
<dbReference type="SMART" id="SM00326">
    <property type="entry name" value="SH3"/>
    <property type="match status" value="2"/>
</dbReference>
<evidence type="ECO:0000256" key="5">
    <source>
        <dbReference type="ARBA" id="ARBA00022490"/>
    </source>
</evidence>
<dbReference type="SUPFAM" id="SSF50729">
    <property type="entry name" value="PH domain-like"/>
    <property type="match status" value="2"/>
</dbReference>
<feature type="domain" description="Ig-like" evidence="22">
    <location>
        <begin position="2737"/>
        <end position="2828"/>
    </location>
</feature>
<dbReference type="CDD" id="cd13240">
    <property type="entry name" value="PH1_Kalirin_Trio_like"/>
    <property type="match status" value="1"/>
</dbReference>
<sequence length="3252" mass="357725">MSSADGGEEGGGSDADIEVFYRAGAVANDGPAMDSVLPLLKDKVAYLSGGRDRQGGPIIMFPARGSLERARPDDLRELIAYLASVPSEEAGRRGFTAVVDMRGSKWEGVKLLLRTLQDALPGRVHAALIIKPDNFWQKQKTNFGSSKFEFETALVSVDGLARVVDLAQLTSELDGSLDYRHEEWLEMRGAAERLAGRARHLLSRLEELQEMLARKDSPGELERARQLASEHARLKRTVLAAPVEALEQETRRLVARVRSGDAQAFPRCNPDLQALGPWLAGLTERLHTTRQHLHQVWHVRKLKLDQCFQLRLFEQDADKMFDWIEHNKELFLKSCTEMGSGHQHASELHTQHSHFAMNSMQNAYVNINRIVSVAGRLAEGGHYAAQQLRQTAERLQREWKGFTAAIDERSLLLSMSVRFHLRGEQFQANVDGWCKACGEGALPSDIHSLEAAILRHQGLSDEIGQAYAEVSREGKSLLEKLQRPLSPGSAESLTASANYSGAVQLILDCVHEALHKHRQLEALCTLRKLRLHQRLQLLVFKQDVRQVLEWIDTHGETFLSKHTGVGKSLHRARALQKRHADFEQVAQNTYVNAEKLLEAAEALAQSGECDPEEVYCAAHALEERVQDFVRRVGQRKLLLDMSVSFHNRVSELWGWLEEVQHDDALEEAGESGDAEAVQELLSDWRRRQHSTLEAIASVAREGDDLIQQLRTGGGAPHASSLAHLQAVRRQLEEATASMEDFFDERGVRLQLLLRFRSFEREATEVMSSLSVWHEEIERRSTEFSTEDPTEAERRLRFHSDKSLGLNNLALDLLAQGQGLMQCMLEEQAAGLEVVCEGDVDMCVRVQELLQCVQERRLQLEGSADLHRQRLEQCLQLCQLQDEVKQVLSWIRNGESMLNASLLSACSLEEAESLQREHEHFQVAIESLFPDRSLQQTHQSALRVQQRAAALLGAGHYATDAVRSCAEMVAQHWQRLLLRVEDRLKLVTASVAFYKTSQQVCSVLDSLEQEYKREDDWCGGSDKLGPGAENDHVEPIIHKHLEQKEAFLKACTLARRNAEVFLKCIHRNSVTQPGFLSPARGPEQQVKVILGELLQRENRVLHHWTVRKRRLEQCQQYVLFERSAKQVLSWIHDTGEFYLSTHSCTGQTPDESRALLQEHDSFSSSAKEVREKVVLLVRLAESFLAKGHAHAVDFRQWVTAVDKRYRDFSCRAHKHRAALEAALGLPPQNDRDLQLDTVPLGLAESGVKPEPANQSLRPESGPACLTGPEVKLRDASHELNEEKRKSARRKEFIMAELLQTEKAYVRDLHQCIETYLWEMTSGIEEIPPGIINKEQLVFGNIRDIYDFHNNIFLKELEKYEQLPEDVGHCFVTWADRFQMYVAYCKNKPDSSQLILEHGGTFFDEIQQKHSLANSISSQLIKPVQRITKYQLLLKELLTCCEEGTGEIKEGLEVMLSVPKKANDAMHLSMLEVCTGLEESVAAQGELLLQETFQVWDSRSLLRKVRERHLFLFDMALLFSKEQKDSSGRSKYLYKHKIPTSELGVSEHVEGDPCKFALWVGRTPTSDNRLVMRASNLDTKQEWVKRIHEAIQERTLHLKGPLKEPIQVPRTPGAKHRSREGGEDADSLGESSSQPDTASLTSRNSQLTVDSDRLSGGCEMTVASQDFSATSSGELSLRKGQVVEVLERGRERADWCLVRVVEGSTSSEGLVPCAALSLPLSRSSLDMDGLSSSAKAEAAGSQEGIFSPSLASLQSQATAAGGAASGGPAGQATSQAAQRAAGAAASATTPQASPAAQRGGKALRKWLKSPVRRLSSSKAEGGGRKGAAGKAAKKGGRKGEEPAGLENGGAMLDEGPGEAGKKAAAGASKGDSMAMSTCVEEEAEDGAESLPLPPPMAIQQHNLLQEPAYLSVPASCGEARTPTGDPSRSGAEERPSSLAPKIAGGAPPSPGAASPSSPAPACPSSRVLEQRRLVLKELVDTEADYVRDLGLVVEGYMAHMKEEGLPDDMKGKDRIVFGNILQIYDWHREFFLAELQKSLEQPERLASLFIKHERRLHMYIVYCQNKPKSEHIVSEYIDTYFEDLKQRMGHRLQLTDLLIKPVQRIMKYQLLLKDFLKYTRRAELDTVELERAVEVMCVVPKRCNDMMTVGRLQGFEGKLTAQGRLVLQDTLLVSQTDAGLLARSKERRLFLFEQILIFSEPLDRKRGFSLPGFLFKHSIKISQLALQMDVEGDPCKFAVAWRNGGAGSGGGERYLLQASSPEARQTWVHELSQLLETQHNFLKALVSPIEYQRSQGNSNYNSLGRLRPPAGSSPVPGVGASPRPLSSMAAYSGGGAATVKGSGAEEVLSPVGRNTSLPALNHPSLKESDGPIAGASSAGTVGSGGEAVGHNSGFPTLRSPRGLEHKGSAPALLSPGAGGEPKERAVATEVPHGSIRRTDSGLHGSSGSGTSLEEAETRGVQGVGNTVPQGKPPPGSPPPDGGSPLRSAYSSPSRLPRDLSLPPLSPFPPPSPSSSSGKTSFWSTDPASPANRHGVFSFPGDGDSLPRRARRPPSGRDADRLSNCSTASEHSLQSTGSQGEDTGSSGGGGACMLVTADYHAVREDEVSVAQGEVVQVLATNQQNLYLVYRAATPTCPAAEGWIPGHVLGHAGQGSSGSAAREVTSEYGVRKSPSWHAAFRLRRRESRGEGRSDESPHKSRDPHRVIVKDSPVSPDCEWDETQPNTNVELLNPNVIYEVAPEFLHPVQDTSCGIGETATLRCKVCGRPRATVVWRGPGQANITPSSNKYTLAYSDSGEATLKIHSVMPQDGGLYSCVASNDVGASTSSATLRVQGVPGAPGRPVAQERSSSSVFLRWPAPASTGNCPISSYTVEYREEGMPGWQHVVTSTLETFLLVEELSAGGQYQFRVSASNPWGISSPSEPSTFIALPSDPDASSDGLRTVWKDNFDSTYAELAEIGRGRFSVVRRCLQKGSPREVAAKFVSKKLKRKEQVAHEAAVLRNLQHPQLPSLLDTYETSSSFVLVLELLPDGRLLDHVVRRGELTEESVAGYLRDTLHALQYLHNCRIAHLDIKPENLLVEVSSPSAVRVKLVDLGEAVQITTHYYVHVLLGSPEFASPEVVRGQPVALSTDAWSLGVLAYVLLSGVSPFLDESVDETCLNICRLDYSFPEEYFASVSEEARSFVRLLLQGDYARRPPCSACLLDPWLQCPGYAYPGALLDVARLAAFIERRSHQNDAQPISPVTDYMISRATIRA</sequence>
<protein>
    <recommendedName>
        <fullName evidence="3">non-specific serine/threonine protein kinase</fullName>
        <ecNumber evidence="3">2.7.11.1</ecNumber>
    </recommendedName>
</protein>
<feature type="region of interest" description="Disordered" evidence="17">
    <location>
        <begin position="1596"/>
        <end position="1650"/>
    </location>
</feature>
<evidence type="ECO:0000259" key="22">
    <source>
        <dbReference type="PROSITE" id="PS50835"/>
    </source>
</evidence>
<dbReference type="CDD" id="cd00176">
    <property type="entry name" value="SPEC"/>
    <property type="match status" value="4"/>
</dbReference>
<dbReference type="CDD" id="cd13241">
    <property type="entry name" value="PH2_Kalirin_Trio_p63RhoGEF"/>
    <property type="match status" value="1"/>
</dbReference>
<dbReference type="SMART" id="SM00325">
    <property type="entry name" value="RhoGEF"/>
    <property type="match status" value="2"/>
</dbReference>
<feature type="compositionally biased region" description="Pro residues" evidence="17">
    <location>
        <begin position="2501"/>
        <end position="2510"/>
    </location>
</feature>
<evidence type="ECO:0000256" key="8">
    <source>
        <dbReference type="ARBA" id="ARBA00022658"/>
    </source>
</evidence>
<evidence type="ECO:0000256" key="17">
    <source>
        <dbReference type="SAM" id="MobiDB-lite"/>
    </source>
</evidence>
<feature type="domain" description="DH" evidence="20">
    <location>
        <begin position="1288"/>
        <end position="1463"/>
    </location>
</feature>
<keyword evidence="10 16" id="KW-0547">Nucleotide-binding</keyword>
<feature type="region of interest" description="Disordered" evidence="17">
    <location>
        <begin position="2351"/>
        <end position="2586"/>
    </location>
</feature>
<keyword evidence="6" id="KW-0723">Serine/threonine-protein kinase</keyword>
<comment type="catalytic activity">
    <reaction evidence="13">
        <text>L-threonyl-[protein] + ATP = O-phospho-L-threonyl-[protein] + ADP + H(+)</text>
        <dbReference type="Rhea" id="RHEA:46608"/>
        <dbReference type="Rhea" id="RHEA-COMP:11060"/>
        <dbReference type="Rhea" id="RHEA-COMP:11605"/>
        <dbReference type="ChEBI" id="CHEBI:15378"/>
        <dbReference type="ChEBI" id="CHEBI:30013"/>
        <dbReference type="ChEBI" id="CHEBI:30616"/>
        <dbReference type="ChEBI" id="CHEBI:61977"/>
        <dbReference type="ChEBI" id="CHEBI:456216"/>
        <dbReference type="EC" id="2.7.11.1"/>
    </reaction>
</comment>
<dbReference type="SMART" id="SM00060">
    <property type="entry name" value="FN3"/>
    <property type="match status" value="1"/>
</dbReference>
<dbReference type="SUPFAM" id="SSF48065">
    <property type="entry name" value="DBL homology domain (DH-domain)"/>
    <property type="match status" value="2"/>
</dbReference>
<dbReference type="PROSITE" id="PS00108">
    <property type="entry name" value="PROTEIN_KINASE_ST"/>
    <property type="match status" value="1"/>
</dbReference>
<keyword evidence="5" id="KW-0963">Cytoplasm</keyword>
<feature type="compositionally biased region" description="Basic and acidic residues" evidence="17">
    <location>
        <begin position="2683"/>
        <end position="2704"/>
    </location>
</feature>
<dbReference type="Pfam" id="PF13716">
    <property type="entry name" value="CRAL_TRIO_2"/>
    <property type="match status" value="1"/>
</dbReference>
<dbReference type="InterPro" id="IPR036116">
    <property type="entry name" value="FN3_sf"/>
</dbReference>
<dbReference type="GO" id="GO:0005085">
    <property type="term" value="F:guanyl-nucleotide exchange factor activity"/>
    <property type="evidence" value="ECO:0007669"/>
    <property type="project" value="UniProtKB-KW"/>
</dbReference>